<dbReference type="AlphaFoldDB" id="A0A7T0FZH0"/>
<protein>
    <submittedName>
        <fullName evidence="13">Energy transducer TonB</fullName>
    </submittedName>
</protein>
<dbReference type="PRINTS" id="PR01374">
    <property type="entry name" value="TONBPROTEIN"/>
</dbReference>
<evidence type="ECO:0000256" key="2">
    <source>
        <dbReference type="ARBA" id="ARBA00006555"/>
    </source>
</evidence>
<feature type="region of interest" description="Disordered" evidence="10">
    <location>
        <begin position="62"/>
        <end position="194"/>
    </location>
</feature>
<dbReference type="Gene3D" id="3.30.1150.10">
    <property type="match status" value="1"/>
</dbReference>
<gene>
    <name evidence="13" type="ORF">G3M70_02720</name>
</gene>
<dbReference type="PANTHER" id="PTHR33446:SF2">
    <property type="entry name" value="PROTEIN TONB"/>
    <property type="match status" value="1"/>
</dbReference>
<name>A0A7T0FZH0_9BACT</name>
<feature type="transmembrane region" description="Helical" evidence="11">
    <location>
        <begin position="20"/>
        <end position="41"/>
    </location>
</feature>
<dbReference type="InterPro" id="IPR051045">
    <property type="entry name" value="TonB-dependent_transducer"/>
</dbReference>
<dbReference type="GO" id="GO:0055085">
    <property type="term" value="P:transmembrane transport"/>
    <property type="evidence" value="ECO:0007669"/>
    <property type="project" value="InterPro"/>
</dbReference>
<keyword evidence="6 11" id="KW-0812">Transmembrane</keyword>
<keyword evidence="8 11" id="KW-1133">Transmembrane helix</keyword>
<keyword evidence="7" id="KW-0653">Protein transport</keyword>
<reference evidence="13" key="1">
    <citation type="submission" date="2020-02" db="EMBL/GenBank/DDBJ databases">
        <title>Genomic and physiological characterization of two novel Nitrospinaceae genera.</title>
        <authorList>
            <person name="Mueller A.J."/>
            <person name="Jung M.-Y."/>
            <person name="Strachan C.R."/>
            <person name="Herbold C.W."/>
            <person name="Kirkegaard R.H."/>
            <person name="Daims H."/>
        </authorList>
    </citation>
    <scope>NUCLEOTIDE SEQUENCE [LARGE SCALE GENOMIC DNA]</scope>
    <source>
        <strain evidence="13">EB</strain>
    </source>
</reference>
<keyword evidence="5" id="KW-0997">Cell inner membrane</keyword>
<dbReference type="KEGG" id="nli:G3M70_02720"/>
<organism evidence="13">
    <name type="scientific">Candidatus Nitronauta litoralis</name>
    <dbReference type="NCBI Taxonomy" id="2705533"/>
    <lineage>
        <taxon>Bacteria</taxon>
        <taxon>Pseudomonadati</taxon>
        <taxon>Nitrospinota/Tectimicrobiota group</taxon>
        <taxon>Nitrospinota</taxon>
        <taxon>Nitrospinia</taxon>
        <taxon>Nitrospinales</taxon>
        <taxon>Nitrospinaceae</taxon>
        <taxon>Candidatus Nitronauta</taxon>
    </lineage>
</organism>
<evidence type="ECO:0000256" key="1">
    <source>
        <dbReference type="ARBA" id="ARBA00004383"/>
    </source>
</evidence>
<keyword evidence="3" id="KW-0813">Transport</keyword>
<keyword evidence="9 11" id="KW-0472">Membrane</keyword>
<dbReference type="GO" id="GO:0030288">
    <property type="term" value="C:outer membrane-bounded periplasmic space"/>
    <property type="evidence" value="ECO:0007669"/>
    <property type="project" value="InterPro"/>
</dbReference>
<feature type="compositionally biased region" description="Polar residues" evidence="10">
    <location>
        <begin position="91"/>
        <end position="105"/>
    </location>
</feature>
<evidence type="ECO:0000259" key="12">
    <source>
        <dbReference type="PROSITE" id="PS52015"/>
    </source>
</evidence>
<dbReference type="GO" id="GO:0098797">
    <property type="term" value="C:plasma membrane protein complex"/>
    <property type="evidence" value="ECO:0007669"/>
    <property type="project" value="TreeGrafter"/>
</dbReference>
<dbReference type="InterPro" id="IPR006260">
    <property type="entry name" value="TonB/TolA_C"/>
</dbReference>
<dbReference type="Proteomes" id="UP000594688">
    <property type="component" value="Chromosome"/>
</dbReference>
<feature type="domain" description="TonB C-terminal" evidence="12">
    <location>
        <begin position="227"/>
        <end position="322"/>
    </location>
</feature>
<sequence length="331" mass="36947">MARAATPYMLSENFHRKNDLTRFIIISAIIHAIAIIMQGIMPAKMADPEVKPPIKVKYIQPEKKPESVKKRSTLIDAPEPAKVEAPRSSELLASQNSRAHSNNQTKKAEKYQAKKTLVPKLDGQRMARRNPVKTPVSKPVPQPKPKKKYIEKTPNYPLSDRGFITQEKTRSVPAPPTPQQQTKPGSAMSLLDGFDPSKYASLDTGSSVDEDDDEPISLDTKETKYASYFARIKHQIERVWAYPEEAARRGISGELTLRFQIQRDGDLMDVRLIEGSGSELLDFAALRAIKSAAPFYPFPVTIEKNKISILATFIYSPSYGASRRAGGPNVR</sequence>
<keyword evidence="4" id="KW-1003">Cell membrane</keyword>
<comment type="similarity">
    <text evidence="2">Belongs to the TonB family.</text>
</comment>
<dbReference type="GO" id="GO:0015891">
    <property type="term" value="P:siderophore transport"/>
    <property type="evidence" value="ECO:0007669"/>
    <property type="project" value="InterPro"/>
</dbReference>
<dbReference type="GO" id="GO:0031992">
    <property type="term" value="F:energy transducer activity"/>
    <property type="evidence" value="ECO:0007669"/>
    <property type="project" value="InterPro"/>
</dbReference>
<evidence type="ECO:0000256" key="10">
    <source>
        <dbReference type="SAM" id="MobiDB-lite"/>
    </source>
</evidence>
<proteinExistence type="inferred from homology"/>
<evidence type="ECO:0000313" key="13">
    <source>
        <dbReference type="EMBL" id="QPJ60858.1"/>
    </source>
</evidence>
<dbReference type="SUPFAM" id="SSF74653">
    <property type="entry name" value="TolA/TonB C-terminal domain"/>
    <property type="match status" value="1"/>
</dbReference>
<evidence type="ECO:0000256" key="11">
    <source>
        <dbReference type="SAM" id="Phobius"/>
    </source>
</evidence>
<evidence type="ECO:0000256" key="6">
    <source>
        <dbReference type="ARBA" id="ARBA00022692"/>
    </source>
</evidence>
<dbReference type="NCBIfam" id="TIGR01352">
    <property type="entry name" value="tonB_Cterm"/>
    <property type="match status" value="1"/>
</dbReference>
<dbReference type="PANTHER" id="PTHR33446">
    <property type="entry name" value="PROTEIN TONB-RELATED"/>
    <property type="match status" value="1"/>
</dbReference>
<dbReference type="InterPro" id="IPR003538">
    <property type="entry name" value="TonB"/>
</dbReference>
<evidence type="ECO:0000256" key="4">
    <source>
        <dbReference type="ARBA" id="ARBA00022475"/>
    </source>
</evidence>
<evidence type="ECO:0000256" key="8">
    <source>
        <dbReference type="ARBA" id="ARBA00022989"/>
    </source>
</evidence>
<dbReference type="Pfam" id="PF03544">
    <property type="entry name" value="TonB_C"/>
    <property type="match status" value="1"/>
</dbReference>
<evidence type="ECO:0000256" key="3">
    <source>
        <dbReference type="ARBA" id="ARBA00022448"/>
    </source>
</evidence>
<dbReference type="InterPro" id="IPR037682">
    <property type="entry name" value="TonB_C"/>
</dbReference>
<evidence type="ECO:0000256" key="9">
    <source>
        <dbReference type="ARBA" id="ARBA00023136"/>
    </source>
</evidence>
<evidence type="ECO:0000256" key="5">
    <source>
        <dbReference type="ARBA" id="ARBA00022519"/>
    </source>
</evidence>
<accession>A0A7T0FZH0</accession>
<dbReference type="EMBL" id="CP048685">
    <property type="protein sequence ID" value="QPJ60858.1"/>
    <property type="molecule type" value="Genomic_DNA"/>
</dbReference>
<dbReference type="GO" id="GO:0015031">
    <property type="term" value="P:protein transport"/>
    <property type="evidence" value="ECO:0007669"/>
    <property type="project" value="UniProtKB-KW"/>
</dbReference>
<evidence type="ECO:0000256" key="7">
    <source>
        <dbReference type="ARBA" id="ARBA00022927"/>
    </source>
</evidence>
<dbReference type="PROSITE" id="PS52015">
    <property type="entry name" value="TONB_CTD"/>
    <property type="match status" value="1"/>
</dbReference>
<comment type="subcellular location">
    <subcellularLocation>
        <location evidence="1">Cell inner membrane</location>
        <topology evidence="1">Single-pass membrane protein</topology>
        <orientation evidence="1">Periplasmic side</orientation>
    </subcellularLocation>
</comment>